<proteinExistence type="predicted"/>
<evidence type="ECO:0000313" key="1">
    <source>
        <dbReference type="EMBL" id="KAJ1158706.1"/>
    </source>
</evidence>
<keyword evidence="2" id="KW-1185">Reference proteome</keyword>
<gene>
    <name evidence="1" type="ORF">NDU88_011394</name>
</gene>
<dbReference type="Proteomes" id="UP001066276">
    <property type="component" value="Chromosome 5"/>
</dbReference>
<evidence type="ECO:0000313" key="2">
    <source>
        <dbReference type="Proteomes" id="UP001066276"/>
    </source>
</evidence>
<sequence length="77" mass="8961">MFLQTGVEGADPRVGLWGQIARRRHAMEPRGMHVRSAKKLFPTFALYKKQTRDHRTYVRPLLKTGWLSLHDVDQSES</sequence>
<dbReference type="EMBL" id="JANPWB010000009">
    <property type="protein sequence ID" value="KAJ1158706.1"/>
    <property type="molecule type" value="Genomic_DNA"/>
</dbReference>
<comment type="caution">
    <text evidence="1">The sequence shown here is derived from an EMBL/GenBank/DDBJ whole genome shotgun (WGS) entry which is preliminary data.</text>
</comment>
<dbReference type="AlphaFoldDB" id="A0AAV7S0Z3"/>
<reference evidence="1" key="1">
    <citation type="journal article" date="2022" name="bioRxiv">
        <title>Sequencing and chromosome-scale assembly of the giantPleurodeles waltlgenome.</title>
        <authorList>
            <person name="Brown T."/>
            <person name="Elewa A."/>
            <person name="Iarovenko S."/>
            <person name="Subramanian E."/>
            <person name="Araus A.J."/>
            <person name="Petzold A."/>
            <person name="Susuki M."/>
            <person name="Suzuki K.-i.T."/>
            <person name="Hayashi T."/>
            <person name="Toyoda A."/>
            <person name="Oliveira C."/>
            <person name="Osipova E."/>
            <person name="Leigh N.D."/>
            <person name="Simon A."/>
            <person name="Yun M.H."/>
        </authorList>
    </citation>
    <scope>NUCLEOTIDE SEQUENCE</scope>
    <source>
        <strain evidence="1">20211129_DDA</strain>
        <tissue evidence="1">Liver</tissue>
    </source>
</reference>
<accession>A0AAV7S0Z3</accession>
<organism evidence="1 2">
    <name type="scientific">Pleurodeles waltl</name>
    <name type="common">Iberian ribbed newt</name>
    <dbReference type="NCBI Taxonomy" id="8319"/>
    <lineage>
        <taxon>Eukaryota</taxon>
        <taxon>Metazoa</taxon>
        <taxon>Chordata</taxon>
        <taxon>Craniata</taxon>
        <taxon>Vertebrata</taxon>
        <taxon>Euteleostomi</taxon>
        <taxon>Amphibia</taxon>
        <taxon>Batrachia</taxon>
        <taxon>Caudata</taxon>
        <taxon>Salamandroidea</taxon>
        <taxon>Salamandridae</taxon>
        <taxon>Pleurodelinae</taxon>
        <taxon>Pleurodeles</taxon>
    </lineage>
</organism>
<name>A0AAV7S0Z3_PLEWA</name>
<protein>
    <submittedName>
        <fullName evidence="1">Uncharacterized protein</fullName>
    </submittedName>
</protein>